<evidence type="ECO:0000259" key="6">
    <source>
        <dbReference type="Pfam" id="PF00389"/>
    </source>
</evidence>
<evidence type="ECO:0000256" key="1">
    <source>
        <dbReference type="ARBA" id="ARBA00005854"/>
    </source>
</evidence>
<name>A0A3N0GMU4_9ACTN</name>
<organism evidence="8 9">
    <name type="scientific">Nocardioides pocheonensis</name>
    <dbReference type="NCBI Taxonomy" id="661485"/>
    <lineage>
        <taxon>Bacteria</taxon>
        <taxon>Bacillati</taxon>
        <taxon>Actinomycetota</taxon>
        <taxon>Actinomycetes</taxon>
        <taxon>Propionibacteriales</taxon>
        <taxon>Nocardioidaceae</taxon>
        <taxon>Nocardioides</taxon>
    </lineage>
</organism>
<reference evidence="8 9" key="1">
    <citation type="submission" date="2018-11" db="EMBL/GenBank/DDBJ databases">
        <authorList>
            <person name="Li F."/>
        </authorList>
    </citation>
    <scope>NUCLEOTIDE SEQUENCE [LARGE SCALE GENOMIC DNA]</scope>
    <source>
        <strain evidence="8 9">Gsoil 818</strain>
    </source>
</reference>
<dbReference type="InterPro" id="IPR006139">
    <property type="entry name" value="D-isomer_2_OHA_DH_cat_dom"/>
</dbReference>
<dbReference type="Pfam" id="PF02826">
    <property type="entry name" value="2-Hacid_dh_C"/>
    <property type="match status" value="1"/>
</dbReference>
<comment type="caution">
    <text evidence="8">The sequence shown here is derived from an EMBL/GenBank/DDBJ whole genome shotgun (WGS) entry which is preliminary data.</text>
</comment>
<dbReference type="InterPro" id="IPR029753">
    <property type="entry name" value="D-isomer_DH_CS"/>
</dbReference>
<dbReference type="PROSITE" id="PS00671">
    <property type="entry name" value="D_2_HYDROXYACID_DH_3"/>
    <property type="match status" value="1"/>
</dbReference>
<dbReference type="RefSeq" id="WP_123223126.1">
    <property type="nucleotide sequence ID" value="NZ_RJSF01000040.1"/>
</dbReference>
<dbReference type="GO" id="GO:0051287">
    <property type="term" value="F:NAD binding"/>
    <property type="evidence" value="ECO:0007669"/>
    <property type="project" value="InterPro"/>
</dbReference>
<comment type="similarity">
    <text evidence="1 4">Belongs to the D-isomer specific 2-hydroxyacid dehydrogenase family.</text>
</comment>
<evidence type="ECO:0000256" key="5">
    <source>
        <dbReference type="SAM" id="MobiDB-lite"/>
    </source>
</evidence>
<dbReference type="InterPro" id="IPR006140">
    <property type="entry name" value="D-isomer_DH_NAD-bd"/>
</dbReference>
<protein>
    <submittedName>
        <fullName evidence="8">Lactate dehydrogenase</fullName>
    </submittedName>
</protein>
<dbReference type="OrthoDB" id="9793626at2"/>
<gene>
    <name evidence="8" type="ORF">EFL26_12105</name>
</gene>
<sequence>MPLTGRASTAPKGSPAVDASVVGSGPGVTAYGCSEHEERLFRELAPRLGVRSTLTRSPLTAKNLALAAGNRCVSVSHRTPVRGSVLSALSRVGVEYVSTRSIGCNHVDLAVAESVGITVGTVSYSPGSVADYTLMLILMLVRDARSVVSRSAGHDYRLNDVPGRELGDLTVGVIGTGRIGSAVVSRLRGFGCRVLTHDSRPTRHGHPVPLEELLEGSDVVTLHAPLAPDTHHLLDRRRIARMKPGACVVNTGRGALLDTHALVRALEDGHLGGAALDVLEHEDEIFYEDHRGTRIENEVVRRLQAHPNVLLSPHTAYFTDRAVRDMVTNSLLSCLDFESRNPRG</sequence>
<evidence type="ECO:0000256" key="2">
    <source>
        <dbReference type="ARBA" id="ARBA00023002"/>
    </source>
</evidence>
<keyword evidence="9" id="KW-1185">Reference proteome</keyword>
<dbReference type="AlphaFoldDB" id="A0A3N0GMU4"/>
<accession>A0A3N0GMU4</accession>
<dbReference type="PANTHER" id="PTHR43026:SF1">
    <property type="entry name" value="2-HYDROXYACID DEHYDROGENASE HOMOLOG 1-RELATED"/>
    <property type="match status" value="1"/>
</dbReference>
<dbReference type="EMBL" id="RJSF01000040">
    <property type="protein sequence ID" value="RNM13719.1"/>
    <property type="molecule type" value="Genomic_DNA"/>
</dbReference>
<dbReference type="PANTHER" id="PTHR43026">
    <property type="entry name" value="2-HYDROXYACID DEHYDROGENASE HOMOLOG 1-RELATED"/>
    <property type="match status" value="1"/>
</dbReference>
<evidence type="ECO:0000313" key="8">
    <source>
        <dbReference type="EMBL" id="RNM13719.1"/>
    </source>
</evidence>
<dbReference type="PROSITE" id="PS00670">
    <property type="entry name" value="D_2_HYDROXYACID_DH_2"/>
    <property type="match status" value="1"/>
</dbReference>
<evidence type="ECO:0000313" key="9">
    <source>
        <dbReference type="Proteomes" id="UP000279994"/>
    </source>
</evidence>
<dbReference type="Gene3D" id="3.40.50.720">
    <property type="entry name" value="NAD(P)-binding Rossmann-like Domain"/>
    <property type="match status" value="2"/>
</dbReference>
<dbReference type="Proteomes" id="UP000279994">
    <property type="component" value="Unassembled WGS sequence"/>
</dbReference>
<dbReference type="GO" id="GO:0008720">
    <property type="term" value="F:D-lactate dehydrogenase (NAD+) activity"/>
    <property type="evidence" value="ECO:0007669"/>
    <property type="project" value="TreeGrafter"/>
</dbReference>
<dbReference type="InterPro" id="IPR058205">
    <property type="entry name" value="D-LDH-like"/>
</dbReference>
<dbReference type="SUPFAM" id="SSF51735">
    <property type="entry name" value="NAD(P)-binding Rossmann-fold domains"/>
    <property type="match status" value="1"/>
</dbReference>
<dbReference type="Pfam" id="PF00389">
    <property type="entry name" value="2-Hacid_dh"/>
    <property type="match status" value="1"/>
</dbReference>
<evidence type="ECO:0000256" key="3">
    <source>
        <dbReference type="ARBA" id="ARBA00023027"/>
    </source>
</evidence>
<dbReference type="InterPro" id="IPR036291">
    <property type="entry name" value="NAD(P)-bd_dom_sf"/>
</dbReference>
<proteinExistence type="inferred from homology"/>
<dbReference type="PROSITE" id="PS00065">
    <property type="entry name" value="D_2_HYDROXYACID_DH_1"/>
    <property type="match status" value="1"/>
</dbReference>
<dbReference type="InterPro" id="IPR029752">
    <property type="entry name" value="D-isomer_DH_CS1"/>
</dbReference>
<keyword evidence="2 4" id="KW-0560">Oxidoreductase</keyword>
<evidence type="ECO:0000259" key="7">
    <source>
        <dbReference type="Pfam" id="PF02826"/>
    </source>
</evidence>
<feature type="region of interest" description="Disordered" evidence="5">
    <location>
        <begin position="1"/>
        <end position="21"/>
    </location>
</feature>
<evidence type="ECO:0000256" key="4">
    <source>
        <dbReference type="RuleBase" id="RU003719"/>
    </source>
</evidence>
<keyword evidence="3" id="KW-0520">NAD</keyword>
<dbReference type="PROSITE" id="PS51257">
    <property type="entry name" value="PROKAR_LIPOPROTEIN"/>
    <property type="match status" value="1"/>
</dbReference>
<feature type="domain" description="D-isomer specific 2-hydroxyacid dehydrogenase NAD-binding" evidence="7">
    <location>
        <begin position="134"/>
        <end position="316"/>
    </location>
</feature>
<dbReference type="SUPFAM" id="SSF52283">
    <property type="entry name" value="Formate/glycerate dehydrogenase catalytic domain-like"/>
    <property type="match status" value="1"/>
</dbReference>
<feature type="domain" description="D-isomer specific 2-hydroxyacid dehydrogenase catalytic" evidence="6">
    <location>
        <begin position="54"/>
        <end position="339"/>
    </location>
</feature>